<dbReference type="PANTHER" id="PTHR37010:SF1">
    <property type="entry name" value="SULFURTRANSFERASE TUSE"/>
    <property type="match status" value="1"/>
</dbReference>
<keyword evidence="3" id="KW-0963">Cytoplasm</keyword>
<comment type="similarity">
    <text evidence="2">Belongs to the DsrC/TusE family.</text>
</comment>
<evidence type="ECO:0000313" key="4">
    <source>
        <dbReference type="EMBL" id="VAW67014.1"/>
    </source>
</evidence>
<accession>A0A3B0YE26</accession>
<evidence type="ECO:0000256" key="1">
    <source>
        <dbReference type="ARBA" id="ARBA00004496"/>
    </source>
</evidence>
<evidence type="ECO:0000256" key="2">
    <source>
        <dbReference type="ARBA" id="ARBA00005718"/>
    </source>
</evidence>
<dbReference type="GO" id="GO:0097163">
    <property type="term" value="F:sulfur carrier activity"/>
    <property type="evidence" value="ECO:0007669"/>
    <property type="project" value="TreeGrafter"/>
</dbReference>
<dbReference type="Gene3D" id="3.30.1420.10">
    <property type="match status" value="1"/>
</dbReference>
<dbReference type="NCBIfam" id="TIGR03342">
    <property type="entry name" value="dsrC_tusE_dsvC"/>
    <property type="match status" value="1"/>
</dbReference>
<protein>
    <recommendedName>
        <fullName evidence="5">Sulfurtransferase</fullName>
    </recommendedName>
</protein>
<dbReference type="SUPFAM" id="SSF69721">
    <property type="entry name" value="DsrC, the gamma subunit of dissimilatory sulfite reductase"/>
    <property type="match status" value="1"/>
</dbReference>
<evidence type="ECO:0008006" key="5">
    <source>
        <dbReference type="Google" id="ProtNLM"/>
    </source>
</evidence>
<organism evidence="4">
    <name type="scientific">hydrothermal vent metagenome</name>
    <dbReference type="NCBI Taxonomy" id="652676"/>
    <lineage>
        <taxon>unclassified sequences</taxon>
        <taxon>metagenomes</taxon>
        <taxon>ecological metagenomes</taxon>
    </lineage>
</organism>
<dbReference type="Pfam" id="PF04358">
    <property type="entry name" value="DsrC"/>
    <property type="match status" value="1"/>
</dbReference>
<comment type="subcellular location">
    <subcellularLocation>
        <location evidence="1">Cytoplasm</location>
    </subcellularLocation>
</comment>
<sequence>MNTALYALPEFQLDEYGLLANTQDWNQEIAAVIANDLYISPLTGDHWKIIEAMRLHYARFGVAPSMHNICHSNHKSDAWVHDLFGNCFNAWRVAGLPDPGEEAKSYLSDM</sequence>
<dbReference type="InterPro" id="IPR007453">
    <property type="entry name" value="DsrC/TusE"/>
</dbReference>
<evidence type="ECO:0000256" key="3">
    <source>
        <dbReference type="ARBA" id="ARBA00022490"/>
    </source>
</evidence>
<dbReference type="PIRSF" id="PIRSF006223">
    <property type="entry name" value="DsrC_TusE"/>
    <property type="match status" value="1"/>
</dbReference>
<dbReference type="InterPro" id="IPR042072">
    <property type="entry name" value="DsrC-like_C"/>
</dbReference>
<name>A0A3B0YE26_9ZZZZ</name>
<gene>
    <name evidence="4" type="ORF">MNBD_GAMMA08-1360</name>
</gene>
<dbReference type="InterPro" id="IPR043163">
    <property type="entry name" value="DsrC-like_N"/>
</dbReference>
<dbReference type="Gene3D" id="1.10.10.370">
    <property type="entry name" value="DsrC-like protein, C-terminal domain"/>
    <property type="match status" value="1"/>
</dbReference>
<dbReference type="GO" id="GO:0005737">
    <property type="term" value="C:cytoplasm"/>
    <property type="evidence" value="ECO:0007669"/>
    <property type="project" value="UniProtKB-SubCell"/>
</dbReference>
<dbReference type="PANTHER" id="PTHR37010">
    <property type="entry name" value="SULFURTRANSFERASE TUSE"/>
    <property type="match status" value="1"/>
</dbReference>
<proteinExistence type="inferred from homology"/>
<dbReference type="AlphaFoldDB" id="A0A3B0YE26"/>
<dbReference type="GO" id="GO:0002143">
    <property type="term" value="P:tRNA wobble position uridine thiolation"/>
    <property type="evidence" value="ECO:0007669"/>
    <property type="project" value="TreeGrafter"/>
</dbReference>
<reference evidence="4" key="1">
    <citation type="submission" date="2018-06" db="EMBL/GenBank/DDBJ databases">
        <authorList>
            <person name="Zhirakovskaya E."/>
        </authorList>
    </citation>
    <scope>NUCLEOTIDE SEQUENCE</scope>
</reference>
<dbReference type="InterPro" id="IPR025526">
    <property type="entry name" value="DsrC-like_dom_sf"/>
</dbReference>
<dbReference type="EMBL" id="UOFH01000365">
    <property type="protein sequence ID" value="VAW67014.1"/>
    <property type="molecule type" value="Genomic_DNA"/>
</dbReference>